<evidence type="ECO:0000313" key="4">
    <source>
        <dbReference type="Proteomes" id="UP001240171"/>
    </source>
</evidence>
<proteinExistence type="predicted"/>
<gene>
    <name evidence="3" type="ORF">Q5741_10335</name>
</gene>
<dbReference type="InterPro" id="IPR002938">
    <property type="entry name" value="FAD-bd"/>
</dbReference>
<reference evidence="3 4" key="1">
    <citation type="submission" date="2023-07" db="EMBL/GenBank/DDBJ databases">
        <title>Paenibacillus sp. JX-17 nov. isolated from soil.</title>
        <authorList>
            <person name="Wan Y."/>
            <person name="Liu B."/>
        </authorList>
    </citation>
    <scope>NUCLEOTIDE SEQUENCE [LARGE SCALE GENOMIC DNA]</scope>
    <source>
        <strain evidence="3 4">JX-17</strain>
    </source>
</reference>
<organism evidence="3 4">
    <name type="scientific">Paenibacillus lacisoli</name>
    <dbReference type="NCBI Taxonomy" id="3064525"/>
    <lineage>
        <taxon>Bacteria</taxon>
        <taxon>Bacillati</taxon>
        <taxon>Bacillota</taxon>
        <taxon>Bacilli</taxon>
        <taxon>Bacillales</taxon>
        <taxon>Paenibacillaceae</taxon>
        <taxon>Paenibacillus</taxon>
    </lineage>
</organism>
<dbReference type="PANTHER" id="PTHR43476">
    <property type="entry name" value="3-(3-HYDROXY-PHENYL)PROPIONATE/3-HYDROXYCINNAMIC ACID HYDROXYLASE"/>
    <property type="match status" value="1"/>
</dbReference>
<dbReference type="PRINTS" id="PR00420">
    <property type="entry name" value="RNGMNOXGNASE"/>
</dbReference>
<dbReference type="GO" id="GO:0004497">
    <property type="term" value="F:monooxygenase activity"/>
    <property type="evidence" value="ECO:0007669"/>
    <property type="project" value="UniProtKB-KW"/>
</dbReference>
<dbReference type="EMBL" id="JAUQTB010000004">
    <property type="protein sequence ID" value="MDO7906822.1"/>
    <property type="molecule type" value="Genomic_DNA"/>
</dbReference>
<evidence type="ECO:0000259" key="2">
    <source>
        <dbReference type="Pfam" id="PF01494"/>
    </source>
</evidence>
<accession>A0ABT9CFV3</accession>
<comment type="caution">
    <text evidence="3">The sequence shown here is derived from an EMBL/GenBank/DDBJ whole genome shotgun (WGS) entry which is preliminary data.</text>
</comment>
<keyword evidence="3" id="KW-0503">Monooxygenase</keyword>
<dbReference type="InterPro" id="IPR050631">
    <property type="entry name" value="PheA/TfdB_FAD_monoxygenase"/>
</dbReference>
<feature type="domain" description="FAD-binding" evidence="2">
    <location>
        <begin position="4"/>
        <end position="343"/>
    </location>
</feature>
<protein>
    <submittedName>
        <fullName evidence="3">FAD-dependent monooxygenase</fullName>
    </submittedName>
</protein>
<name>A0ABT9CFV3_9BACL</name>
<keyword evidence="1" id="KW-0560">Oxidoreductase</keyword>
<dbReference type="PANTHER" id="PTHR43476:SF5">
    <property type="entry name" value="FAD-DEPENDENT MONOOXYGENASE"/>
    <property type="match status" value="1"/>
</dbReference>
<dbReference type="SUPFAM" id="SSF51905">
    <property type="entry name" value="FAD/NAD(P)-binding domain"/>
    <property type="match status" value="1"/>
</dbReference>
<dbReference type="Gene3D" id="3.50.50.60">
    <property type="entry name" value="FAD/NAD(P)-binding domain"/>
    <property type="match status" value="2"/>
</dbReference>
<dbReference type="InterPro" id="IPR036188">
    <property type="entry name" value="FAD/NAD-bd_sf"/>
</dbReference>
<keyword evidence="4" id="KW-1185">Reference proteome</keyword>
<dbReference type="RefSeq" id="WP_305024015.1">
    <property type="nucleotide sequence ID" value="NZ_JAUQTB010000004.1"/>
</dbReference>
<evidence type="ECO:0000256" key="1">
    <source>
        <dbReference type="ARBA" id="ARBA00023002"/>
    </source>
</evidence>
<sequence length="365" mass="40075">MQMEADVCIVGGGPGGLMLGYLLSKRQISVIVIERMSRLHKDFRGEHLNAEGEAVLAAEGLLADLDAAGMLLMERLEYMDKGRILKVIEPGPGERHMGIHVPQKHLLGVLAAHAEKNDGFELMLNTTVTDMIFNDQGGAAGVMAKCGELDIAIHSKLVVGADGRYSTVRKLARIPYQVHAHGYDLLWARIPSPPGWEPTVRMARVNGMQLALFTQQGGWIQIGWNIAEGSYPLLRKQSVDPLRQALIEACPELARAVPDWIRDWKDFVLLQVHSSSCESWVKDGVVLLGDAAHTFSPTGAYGVNGALKDAEVLLPIVEHALHAGRSDAGALKLFEQLRRPQVEEQQAVQREKERSFAEMFASLVS</sequence>
<dbReference type="Pfam" id="PF01494">
    <property type="entry name" value="FAD_binding_3"/>
    <property type="match status" value="1"/>
</dbReference>
<evidence type="ECO:0000313" key="3">
    <source>
        <dbReference type="EMBL" id="MDO7906822.1"/>
    </source>
</evidence>
<dbReference type="Proteomes" id="UP001240171">
    <property type="component" value="Unassembled WGS sequence"/>
</dbReference>